<dbReference type="OrthoDB" id="422574at2759"/>
<evidence type="ECO:0000256" key="1">
    <source>
        <dbReference type="ARBA" id="ARBA00007409"/>
    </source>
</evidence>
<dbReference type="InterPro" id="IPR036282">
    <property type="entry name" value="Glutathione-S-Trfase_C_sf"/>
</dbReference>
<evidence type="ECO:0000313" key="6">
    <source>
        <dbReference type="Proteomes" id="UP000800039"/>
    </source>
</evidence>
<dbReference type="PANTHER" id="PTHR44051">
    <property type="entry name" value="GLUTATHIONE S-TRANSFERASE-RELATED"/>
    <property type="match status" value="1"/>
</dbReference>
<dbReference type="CDD" id="cd03048">
    <property type="entry name" value="GST_N_Ure2p_like"/>
    <property type="match status" value="1"/>
</dbReference>
<dbReference type="InterPro" id="IPR040079">
    <property type="entry name" value="Glutathione_S-Trfase"/>
</dbReference>
<feature type="domain" description="GST N-terminal" evidence="3">
    <location>
        <begin position="13"/>
        <end position="101"/>
    </location>
</feature>
<dbReference type="SFLD" id="SFLDG01151">
    <property type="entry name" value="Main.2:_Nu-like"/>
    <property type="match status" value="1"/>
</dbReference>
<evidence type="ECO:0000259" key="4">
    <source>
        <dbReference type="PROSITE" id="PS50405"/>
    </source>
</evidence>
<dbReference type="InterPro" id="IPR010987">
    <property type="entry name" value="Glutathione-S-Trfase_C-like"/>
</dbReference>
<comment type="caution">
    <text evidence="5">The sequence shown here is derived from an EMBL/GenBank/DDBJ whole genome shotgun (WGS) entry which is preliminary data.</text>
</comment>
<dbReference type="GeneID" id="63848066"/>
<dbReference type="AlphaFoldDB" id="A0A9P4LAD8"/>
<dbReference type="PROSITE" id="PS50405">
    <property type="entry name" value="GST_CTER"/>
    <property type="match status" value="1"/>
</dbReference>
<dbReference type="Gene3D" id="3.40.30.10">
    <property type="entry name" value="Glutaredoxin"/>
    <property type="match status" value="1"/>
</dbReference>
<sequence length="274" mass="31092">MANFGGSHFCIASKGIELFTFGTPNGFKIAIFLEELKAAYGLDYISQTIDIFKNVQKEPWFTKLNPNGRIPAIVDHDNDEYVVFEGMAILNYLARQKDTEFKFSFADELEACTAEQWIAWQHGGLTPMQSQANVFYRFNPERYAFPTQHFVGETERNYGILNSRLADRDYIAGSGRGQYSIADMAIWPLADALNVSGIELSRFPNVYAWWERVGERPAVKKGVCVPSGESFARGHAKVQEAKELDLKAWEEREGPLKEALEKAQKEFGYVYKSP</sequence>
<accession>A0A9P4LAD8</accession>
<reference evidence="5" key="1">
    <citation type="submission" date="2020-01" db="EMBL/GenBank/DDBJ databases">
        <authorList>
            <consortium name="DOE Joint Genome Institute"/>
            <person name="Haridas S."/>
            <person name="Albert R."/>
            <person name="Binder M."/>
            <person name="Bloem J."/>
            <person name="Labutti K."/>
            <person name="Salamov A."/>
            <person name="Andreopoulos B."/>
            <person name="Baker S.E."/>
            <person name="Barry K."/>
            <person name="Bills G."/>
            <person name="Bluhm B.H."/>
            <person name="Cannon C."/>
            <person name="Castanera R."/>
            <person name="Culley D.E."/>
            <person name="Daum C."/>
            <person name="Ezra D."/>
            <person name="Gonzalez J.B."/>
            <person name="Henrissat B."/>
            <person name="Kuo A."/>
            <person name="Liang C."/>
            <person name="Lipzen A."/>
            <person name="Lutzoni F."/>
            <person name="Magnuson J."/>
            <person name="Mondo S."/>
            <person name="Nolan M."/>
            <person name="Ohm R."/>
            <person name="Pangilinan J."/>
            <person name="Park H.-J."/>
            <person name="Ramirez L."/>
            <person name="Alfaro M."/>
            <person name="Sun H."/>
            <person name="Tritt A."/>
            <person name="Yoshinaga Y."/>
            <person name="Zwiers L.-H."/>
            <person name="Turgeon B.G."/>
            <person name="Goodwin S.B."/>
            <person name="Spatafora J.W."/>
            <person name="Crous P.W."/>
            <person name="Grigoriev I.V."/>
        </authorList>
    </citation>
    <scope>NUCLEOTIDE SEQUENCE</scope>
    <source>
        <strain evidence="5">CBS 394.84</strain>
    </source>
</reference>
<dbReference type="SFLD" id="SFLDG00358">
    <property type="entry name" value="Main_(cytGST)"/>
    <property type="match status" value="1"/>
</dbReference>
<evidence type="ECO:0000256" key="2">
    <source>
        <dbReference type="RuleBase" id="RU003494"/>
    </source>
</evidence>
<feature type="domain" description="GST C-terminal" evidence="4">
    <location>
        <begin position="107"/>
        <end position="244"/>
    </location>
</feature>
<comment type="similarity">
    <text evidence="1 2">Belongs to the GST superfamily.</text>
</comment>
<name>A0A9P4LAD8_9PLEO</name>
<dbReference type="Gene3D" id="1.20.1050.10">
    <property type="match status" value="1"/>
</dbReference>
<dbReference type="PROSITE" id="PS50404">
    <property type="entry name" value="GST_NTER"/>
    <property type="match status" value="1"/>
</dbReference>
<gene>
    <name evidence="5" type="ORF">K460DRAFT_331743</name>
</gene>
<dbReference type="Pfam" id="PF00043">
    <property type="entry name" value="GST_C"/>
    <property type="match status" value="1"/>
</dbReference>
<dbReference type="RefSeq" id="XP_040789662.1">
    <property type="nucleotide sequence ID" value="XM_040930814.1"/>
</dbReference>
<protein>
    <submittedName>
        <fullName evidence="5">Glutathione S-transferase II</fullName>
    </submittedName>
</protein>
<dbReference type="EMBL" id="ML976615">
    <property type="protein sequence ID" value="KAF1847099.1"/>
    <property type="molecule type" value="Genomic_DNA"/>
</dbReference>
<proteinExistence type="inferred from homology"/>
<dbReference type="InterPro" id="IPR004045">
    <property type="entry name" value="Glutathione_S-Trfase_N"/>
</dbReference>
<dbReference type="Proteomes" id="UP000800039">
    <property type="component" value="Unassembled WGS sequence"/>
</dbReference>
<dbReference type="SFLD" id="SFLDS00019">
    <property type="entry name" value="Glutathione_Transferase_(cytos"/>
    <property type="match status" value="1"/>
</dbReference>
<keyword evidence="6" id="KW-1185">Reference proteome</keyword>
<dbReference type="PANTHER" id="PTHR44051:SF6">
    <property type="entry name" value="GLUTATHIONE S-TRANSFERASE II"/>
    <property type="match status" value="1"/>
</dbReference>
<dbReference type="InterPro" id="IPR004046">
    <property type="entry name" value="GST_C"/>
</dbReference>
<organism evidence="5 6">
    <name type="scientific">Cucurbitaria berberidis CBS 394.84</name>
    <dbReference type="NCBI Taxonomy" id="1168544"/>
    <lineage>
        <taxon>Eukaryota</taxon>
        <taxon>Fungi</taxon>
        <taxon>Dikarya</taxon>
        <taxon>Ascomycota</taxon>
        <taxon>Pezizomycotina</taxon>
        <taxon>Dothideomycetes</taxon>
        <taxon>Pleosporomycetidae</taxon>
        <taxon>Pleosporales</taxon>
        <taxon>Pleosporineae</taxon>
        <taxon>Cucurbitariaceae</taxon>
        <taxon>Cucurbitaria</taxon>
    </lineage>
</organism>
<dbReference type="Pfam" id="PF02798">
    <property type="entry name" value="GST_N"/>
    <property type="match status" value="1"/>
</dbReference>
<dbReference type="SUPFAM" id="SSF52833">
    <property type="entry name" value="Thioredoxin-like"/>
    <property type="match status" value="1"/>
</dbReference>
<evidence type="ECO:0000313" key="5">
    <source>
        <dbReference type="EMBL" id="KAF1847099.1"/>
    </source>
</evidence>
<evidence type="ECO:0000259" key="3">
    <source>
        <dbReference type="PROSITE" id="PS50404"/>
    </source>
</evidence>
<dbReference type="SUPFAM" id="SSF47616">
    <property type="entry name" value="GST C-terminal domain-like"/>
    <property type="match status" value="1"/>
</dbReference>
<dbReference type="InterPro" id="IPR036249">
    <property type="entry name" value="Thioredoxin-like_sf"/>
</dbReference>